<gene>
    <name evidence="1" type="ORF">H9800_05630</name>
</gene>
<reference evidence="1" key="1">
    <citation type="journal article" date="2021" name="PeerJ">
        <title>Extensive microbial diversity within the chicken gut microbiome revealed by metagenomics and culture.</title>
        <authorList>
            <person name="Gilroy R."/>
            <person name="Ravi A."/>
            <person name="Getino M."/>
            <person name="Pursley I."/>
            <person name="Horton D.L."/>
            <person name="Alikhan N.F."/>
            <person name="Baker D."/>
            <person name="Gharbi K."/>
            <person name="Hall N."/>
            <person name="Watson M."/>
            <person name="Adriaenssens E.M."/>
            <person name="Foster-Nyarko E."/>
            <person name="Jarju S."/>
            <person name="Secka A."/>
            <person name="Antonio M."/>
            <person name="Oren A."/>
            <person name="Chaudhuri R.R."/>
            <person name="La Ragione R."/>
            <person name="Hildebrand F."/>
            <person name="Pallen M.J."/>
        </authorList>
    </citation>
    <scope>NUCLEOTIDE SEQUENCE</scope>
    <source>
        <strain evidence="1">ChiHjej8B7-3636</strain>
    </source>
</reference>
<sequence>MNTQQSDAVPTIAAHGVAVGPLRPTDVEAHRGEVALVAVEGGQRADFLALILAGRMTPKSGAVTIDGADDPKALRRRVAIVDSPDTTAPAGELPLAHVIVEDLLFAGLRAPRRAARKLLADEGLGDLAATPIGALSAADRIRVLTRTAASPPDVDVLVITAPDRHGGDTAAWLDIARAWAARAYTVIVLASGAAVDAASERLP</sequence>
<dbReference type="EMBL" id="DXAM01000080">
    <property type="protein sequence ID" value="HJA04324.1"/>
    <property type="molecule type" value="Genomic_DNA"/>
</dbReference>
<dbReference type="Gene3D" id="3.40.50.300">
    <property type="entry name" value="P-loop containing nucleotide triphosphate hydrolases"/>
    <property type="match status" value="1"/>
</dbReference>
<evidence type="ECO:0000313" key="2">
    <source>
        <dbReference type="Proteomes" id="UP000824220"/>
    </source>
</evidence>
<dbReference type="InterPro" id="IPR027417">
    <property type="entry name" value="P-loop_NTPase"/>
</dbReference>
<name>A0A9D2H5S8_9MICO</name>
<proteinExistence type="predicted"/>
<dbReference type="Proteomes" id="UP000824220">
    <property type="component" value="Unassembled WGS sequence"/>
</dbReference>
<comment type="caution">
    <text evidence="1">The sequence shown here is derived from an EMBL/GenBank/DDBJ whole genome shotgun (WGS) entry which is preliminary data.</text>
</comment>
<dbReference type="AlphaFoldDB" id="A0A9D2H5S8"/>
<evidence type="ECO:0000313" key="1">
    <source>
        <dbReference type="EMBL" id="HJA04324.1"/>
    </source>
</evidence>
<protein>
    <submittedName>
        <fullName evidence="1">Uncharacterized protein</fullName>
    </submittedName>
</protein>
<reference evidence="1" key="2">
    <citation type="submission" date="2021-04" db="EMBL/GenBank/DDBJ databases">
        <authorList>
            <person name="Gilroy R."/>
        </authorList>
    </citation>
    <scope>NUCLEOTIDE SEQUENCE</scope>
    <source>
        <strain evidence="1">ChiHjej8B7-3636</strain>
    </source>
</reference>
<accession>A0A9D2H5S8</accession>
<organism evidence="1 2">
    <name type="scientific">Candidatus Microbacterium stercoravium</name>
    <dbReference type="NCBI Taxonomy" id="2838697"/>
    <lineage>
        <taxon>Bacteria</taxon>
        <taxon>Bacillati</taxon>
        <taxon>Actinomycetota</taxon>
        <taxon>Actinomycetes</taxon>
        <taxon>Micrococcales</taxon>
        <taxon>Microbacteriaceae</taxon>
        <taxon>Microbacterium</taxon>
    </lineage>
</organism>